<keyword evidence="2" id="KW-0663">Pyridoxal phosphate</keyword>
<evidence type="ECO:0000313" key="4">
    <source>
        <dbReference type="Proteomes" id="UP001179614"/>
    </source>
</evidence>
<dbReference type="Gene3D" id="3.90.1150.10">
    <property type="entry name" value="Aspartate Aminotransferase, domain 1"/>
    <property type="match status" value="1"/>
</dbReference>
<evidence type="ECO:0000256" key="2">
    <source>
        <dbReference type="RuleBase" id="RU004508"/>
    </source>
</evidence>
<dbReference type="Proteomes" id="UP001179614">
    <property type="component" value="Chromosome"/>
</dbReference>
<organism evidence="3 4">
    <name type="scientific">Bradyrhizobium xenonodulans</name>
    <dbReference type="NCBI Taxonomy" id="2736875"/>
    <lineage>
        <taxon>Bacteria</taxon>
        <taxon>Pseudomonadati</taxon>
        <taxon>Pseudomonadota</taxon>
        <taxon>Alphaproteobacteria</taxon>
        <taxon>Hyphomicrobiales</taxon>
        <taxon>Nitrobacteraceae</taxon>
        <taxon>Bradyrhizobium</taxon>
    </lineage>
</organism>
<dbReference type="Pfam" id="PF01041">
    <property type="entry name" value="DegT_DnrJ_EryC1"/>
    <property type="match status" value="1"/>
</dbReference>
<reference evidence="3" key="1">
    <citation type="submission" date="2021-12" db="EMBL/GenBank/DDBJ databases">
        <title>Bradyrhizobium xenonodulans sp. nov.</title>
        <authorList>
            <person name="Claassens R."/>
            <person name="Venter S.N."/>
            <person name="Beukes C.W."/>
            <person name="Stepkowski T."/>
            <person name="Steenkamp E.T."/>
        </authorList>
    </citation>
    <scope>NUCLEOTIDE SEQUENCE</scope>
    <source>
        <strain evidence="3">14AB</strain>
    </source>
</reference>
<dbReference type="NCBIfam" id="NF011936">
    <property type="entry name" value="PRK15407.1"/>
    <property type="match status" value="1"/>
</dbReference>
<name>A0ABY7MDK8_9BRAD</name>
<dbReference type="PIRSF" id="PIRSF000390">
    <property type="entry name" value="PLP_StrS"/>
    <property type="match status" value="1"/>
</dbReference>
<dbReference type="SUPFAM" id="SSF53383">
    <property type="entry name" value="PLP-dependent transferases"/>
    <property type="match status" value="1"/>
</dbReference>
<dbReference type="Gene3D" id="3.40.640.10">
    <property type="entry name" value="Type I PLP-dependent aspartate aminotransferase-like (Major domain)"/>
    <property type="match status" value="1"/>
</dbReference>
<keyword evidence="4" id="KW-1185">Reference proteome</keyword>
<protein>
    <submittedName>
        <fullName evidence="3">Lipopolysaccharide biosynthesis protein RfbH</fullName>
    </submittedName>
</protein>
<dbReference type="InterPro" id="IPR015422">
    <property type="entry name" value="PyrdxlP-dep_Trfase_small"/>
</dbReference>
<dbReference type="RefSeq" id="WP_270161742.1">
    <property type="nucleotide sequence ID" value="NZ_CP089391.1"/>
</dbReference>
<dbReference type="PANTHER" id="PTHR30244">
    <property type="entry name" value="TRANSAMINASE"/>
    <property type="match status" value="1"/>
</dbReference>
<proteinExistence type="inferred from homology"/>
<dbReference type="PANTHER" id="PTHR30244:SF34">
    <property type="entry name" value="DTDP-4-AMINO-4,6-DIDEOXYGALACTOSE TRANSAMINASE"/>
    <property type="match status" value="1"/>
</dbReference>
<gene>
    <name evidence="3" type="primary">rfbH</name>
    <name evidence="3" type="ORF">I3J27_25980</name>
</gene>
<dbReference type="InterPro" id="IPR015421">
    <property type="entry name" value="PyrdxlP-dep_Trfase_major"/>
</dbReference>
<dbReference type="InterPro" id="IPR000653">
    <property type="entry name" value="DegT/StrS_aminotransferase"/>
</dbReference>
<evidence type="ECO:0000256" key="1">
    <source>
        <dbReference type="ARBA" id="ARBA00037999"/>
    </source>
</evidence>
<evidence type="ECO:0000313" key="3">
    <source>
        <dbReference type="EMBL" id="WBL76463.1"/>
    </source>
</evidence>
<comment type="similarity">
    <text evidence="1 2">Belongs to the DegT/DnrJ/EryC1 family.</text>
</comment>
<accession>A0ABY7MDK8</accession>
<dbReference type="InterPro" id="IPR015424">
    <property type="entry name" value="PyrdxlP-dep_Trfase"/>
</dbReference>
<dbReference type="EMBL" id="CP089391">
    <property type="protein sequence ID" value="WBL76463.1"/>
    <property type="molecule type" value="Genomic_DNA"/>
</dbReference>
<sequence length="430" mass="47586">MELVEEYSAIAHASKPFVAGQSPVPVSGRVFDSSDVKSLVDSALDFWLTTGRFNEEFQQKLAKRVGVRYAMTVNSGSSANLVAFSALTSPLLRERQVPAGSEVITAATGFPTTVNPAMTQGMVPVFVDVDIPTYNIIPELVEEAITPNTRAIMVAHTLGNPFDVGKIADIAKRHKLWLIEDCCDALGATFAGRHVGTFGDIGTLSFYPAHHITMGEGGAVFTSHPALRRAMETFRDWGRDCYCEPGKDNTCQRRFDWQLGELPHGYDHKYIYSHLGFNLKITDMQAAVGVSQLEHLEGFIADRRRNFDLLKSGLKPLEEFFILPEPTPNSEPSWFGFVLTVREAAPFKRDAIVRHLNDLGIGTRLLFGGNLVRQPYMTGRNFRVHGSLANSDTIMNQTFWVGVYPGLGDEHIGYVVEVIRDFCVAQARGV</sequence>
<dbReference type="CDD" id="cd00616">
    <property type="entry name" value="AHBA_syn"/>
    <property type="match status" value="1"/>
</dbReference>